<feature type="region of interest" description="Disordered" evidence="9">
    <location>
        <begin position="18"/>
        <end position="44"/>
    </location>
</feature>
<dbReference type="OrthoDB" id="10262250at2759"/>
<feature type="compositionally biased region" description="Basic and acidic residues" evidence="9">
    <location>
        <begin position="469"/>
        <end position="485"/>
    </location>
</feature>
<dbReference type="Gene3D" id="3.20.20.70">
    <property type="entry name" value="Aldolase class I"/>
    <property type="match status" value="1"/>
</dbReference>
<dbReference type="GO" id="GO:0005737">
    <property type="term" value="C:cytoplasm"/>
    <property type="evidence" value="ECO:0007669"/>
    <property type="project" value="TreeGrafter"/>
</dbReference>
<keyword evidence="5" id="KW-0819">tRNA processing</keyword>
<dbReference type="InterPro" id="IPR018517">
    <property type="entry name" value="tRNA_hU_synthase_CS"/>
</dbReference>
<evidence type="ECO:0000256" key="1">
    <source>
        <dbReference type="ARBA" id="ARBA00001917"/>
    </source>
</evidence>
<dbReference type="GO" id="GO:0017150">
    <property type="term" value="F:tRNA dihydrouridine synthase activity"/>
    <property type="evidence" value="ECO:0007669"/>
    <property type="project" value="InterPro"/>
</dbReference>
<dbReference type="InParanoid" id="A0A1Y2DEL3"/>
<feature type="compositionally biased region" description="Polar residues" evidence="9">
    <location>
        <begin position="343"/>
        <end position="354"/>
    </location>
</feature>
<feature type="region of interest" description="Disordered" evidence="9">
    <location>
        <begin position="323"/>
        <end position="354"/>
    </location>
</feature>
<keyword evidence="6" id="KW-0560">Oxidoreductase</keyword>
<evidence type="ECO:0000256" key="6">
    <source>
        <dbReference type="ARBA" id="ARBA00023002"/>
    </source>
</evidence>
<dbReference type="PROSITE" id="PS01136">
    <property type="entry name" value="UPF0034"/>
    <property type="match status" value="1"/>
</dbReference>
<evidence type="ECO:0000256" key="7">
    <source>
        <dbReference type="ARBA" id="ARBA00048342"/>
    </source>
</evidence>
<dbReference type="AlphaFoldDB" id="A0A1Y2DEL3"/>
<dbReference type="STRING" id="106004.A0A1Y2DEL3"/>
<dbReference type="Pfam" id="PF01207">
    <property type="entry name" value="Dus"/>
    <property type="match status" value="1"/>
</dbReference>
<feature type="compositionally biased region" description="Low complexity" evidence="9">
    <location>
        <begin position="324"/>
        <end position="336"/>
    </location>
</feature>
<name>A0A1Y2DEL3_9BASI</name>
<evidence type="ECO:0000256" key="3">
    <source>
        <dbReference type="ARBA" id="ARBA00022643"/>
    </source>
</evidence>
<dbReference type="EMBL" id="MCGR01000083">
    <property type="protein sequence ID" value="ORY57095.1"/>
    <property type="molecule type" value="Genomic_DNA"/>
</dbReference>
<dbReference type="SUPFAM" id="SSF51395">
    <property type="entry name" value="FMN-linked oxidoreductases"/>
    <property type="match status" value="1"/>
</dbReference>
<evidence type="ECO:0000256" key="5">
    <source>
        <dbReference type="ARBA" id="ARBA00022694"/>
    </source>
</evidence>
<dbReference type="InterPro" id="IPR052582">
    <property type="entry name" value="tRNA-DUS-like"/>
</dbReference>
<feature type="region of interest" description="Disordered" evidence="9">
    <location>
        <begin position="463"/>
        <end position="485"/>
    </location>
</feature>
<dbReference type="PANTHER" id="PTHR45936">
    <property type="entry name" value="TRNA-DIHYDROURIDINE(20) SYNTHASE [NAD(P)+]-LIKE"/>
    <property type="match status" value="1"/>
</dbReference>
<dbReference type="PANTHER" id="PTHR45936:SF1">
    <property type="entry name" value="TRNA-DIHYDROURIDINE(20) SYNTHASE [NAD(P)+]-LIKE"/>
    <property type="match status" value="1"/>
</dbReference>
<comment type="caution">
    <text evidence="11">The sequence shown here is derived from an EMBL/GenBank/DDBJ whole genome shotgun (WGS) entry which is preliminary data.</text>
</comment>
<proteinExistence type="predicted"/>
<keyword evidence="4" id="KW-0507">mRNA processing</keyword>
<reference evidence="11 12" key="1">
    <citation type="submission" date="2016-07" db="EMBL/GenBank/DDBJ databases">
        <title>Pervasive Adenine N6-methylation of Active Genes in Fungi.</title>
        <authorList>
            <consortium name="DOE Joint Genome Institute"/>
            <person name="Mondo S.J."/>
            <person name="Dannebaum R.O."/>
            <person name="Kuo R.C."/>
            <person name="Labutti K."/>
            <person name="Haridas S."/>
            <person name="Kuo A."/>
            <person name="Salamov A."/>
            <person name="Ahrendt S.R."/>
            <person name="Lipzen A."/>
            <person name="Sullivan W."/>
            <person name="Andreopoulos W.B."/>
            <person name="Clum A."/>
            <person name="Lindquist E."/>
            <person name="Daum C."/>
            <person name="Ramamoorthy G.K."/>
            <person name="Gryganskyi A."/>
            <person name="Culley D."/>
            <person name="Magnuson J.K."/>
            <person name="James T.Y."/>
            <person name="O'Malley M.A."/>
            <person name="Stajich J.E."/>
            <person name="Spatafora J.W."/>
            <person name="Visel A."/>
            <person name="Grigoriev I.V."/>
        </authorList>
    </citation>
    <scope>NUCLEOTIDE SEQUENCE [LARGE SCALE GENOMIC DNA]</scope>
    <source>
        <strain evidence="11 12">62-1032</strain>
    </source>
</reference>
<dbReference type="InterPro" id="IPR035587">
    <property type="entry name" value="DUS-like_FMN-bd"/>
</dbReference>
<evidence type="ECO:0000256" key="9">
    <source>
        <dbReference type="SAM" id="MobiDB-lite"/>
    </source>
</evidence>
<protein>
    <recommendedName>
        <fullName evidence="10">DUS-like FMN-binding domain-containing protein</fullName>
    </recommendedName>
</protein>
<evidence type="ECO:0000256" key="2">
    <source>
        <dbReference type="ARBA" id="ARBA00022630"/>
    </source>
</evidence>
<keyword evidence="2" id="KW-0285">Flavoprotein</keyword>
<sequence length="485" mass="52030">MRSISSWTRLLITYRTMSTRSHSPPSLPTPLSPPAKRQRLQSPPSSVANVQAELPYADGLHLAPMVRIGTLPMRLLALEYGATLVWGPEIVDKAIIGAVREVDPQSGVIRYTKNNRPIFETHPIERSRLIFQLGSADPLLAVQAAKVVEQDVAGVGLNCGCPKSFSIQGGMGAALLSEPDKLCSILTALTTSLSVPIDAKIRLLPEQPPTLELVKRILKTGISALTVHCRTRDMRSSEAALLHRLREVVDLVQAEGGVVTREGVDKGRRRDVPVIANGDCFGVQDRRRIEELTGVTSIMIARGAEANPSCFRALPVSSLPVAMSTSLPSPSSGTSTPQPPTTAEGSPTPTSSSAVLLEPHLADPITSVIPLLLRLSLATGNAFGNTKYIINSMNLALTPPPPTGEKARTKDERNGFKAGMNRAKDFGAAGEVFGLGKEEVEKAKGVKVVELVPGWEARRRVIAGETAAEEERRGEKTAEKEEVKA</sequence>
<comment type="catalytic activity">
    <reaction evidence="7">
        <text>a 5,6-dihydrouridine in mRNA + NAD(+) = a uridine in mRNA + NADH + H(+)</text>
        <dbReference type="Rhea" id="RHEA:69851"/>
        <dbReference type="Rhea" id="RHEA-COMP:14658"/>
        <dbReference type="Rhea" id="RHEA-COMP:17789"/>
        <dbReference type="ChEBI" id="CHEBI:15378"/>
        <dbReference type="ChEBI" id="CHEBI:57540"/>
        <dbReference type="ChEBI" id="CHEBI:57945"/>
        <dbReference type="ChEBI" id="CHEBI:65315"/>
        <dbReference type="ChEBI" id="CHEBI:74443"/>
    </reaction>
    <physiologicalReaction direction="right-to-left" evidence="7">
        <dbReference type="Rhea" id="RHEA:69853"/>
    </physiologicalReaction>
</comment>
<evidence type="ECO:0000313" key="12">
    <source>
        <dbReference type="Proteomes" id="UP000193467"/>
    </source>
</evidence>
<keyword evidence="12" id="KW-1185">Reference proteome</keyword>
<dbReference type="InterPro" id="IPR013785">
    <property type="entry name" value="Aldolase_TIM"/>
</dbReference>
<keyword evidence="3" id="KW-0288">FMN</keyword>
<feature type="domain" description="DUS-like FMN-binding" evidence="10">
    <location>
        <begin position="62"/>
        <end position="312"/>
    </location>
</feature>
<evidence type="ECO:0000313" key="11">
    <source>
        <dbReference type="EMBL" id="ORY57095.1"/>
    </source>
</evidence>
<evidence type="ECO:0000256" key="8">
    <source>
        <dbReference type="ARBA" id="ARBA00049447"/>
    </source>
</evidence>
<dbReference type="GO" id="GO:0006397">
    <property type="term" value="P:mRNA processing"/>
    <property type="evidence" value="ECO:0007669"/>
    <property type="project" value="UniProtKB-KW"/>
</dbReference>
<dbReference type="GO" id="GO:0050660">
    <property type="term" value="F:flavin adenine dinucleotide binding"/>
    <property type="evidence" value="ECO:0007669"/>
    <property type="project" value="InterPro"/>
</dbReference>
<comment type="cofactor">
    <cofactor evidence="1">
        <name>FMN</name>
        <dbReference type="ChEBI" id="CHEBI:58210"/>
    </cofactor>
</comment>
<comment type="catalytic activity">
    <reaction evidence="8">
        <text>a 5,6-dihydrouridine in mRNA + NADP(+) = a uridine in mRNA + NADPH + H(+)</text>
        <dbReference type="Rhea" id="RHEA:69855"/>
        <dbReference type="Rhea" id="RHEA-COMP:14658"/>
        <dbReference type="Rhea" id="RHEA-COMP:17789"/>
        <dbReference type="ChEBI" id="CHEBI:15378"/>
        <dbReference type="ChEBI" id="CHEBI:57783"/>
        <dbReference type="ChEBI" id="CHEBI:58349"/>
        <dbReference type="ChEBI" id="CHEBI:65315"/>
        <dbReference type="ChEBI" id="CHEBI:74443"/>
    </reaction>
    <physiologicalReaction direction="right-to-left" evidence="8">
        <dbReference type="Rhea" id="RHEA:69857"/>
    </physiologicalReaction>
</comment>
<evidence type="ECO:0000259" key="10">
    <source>
        <dbReference type="Pfam" id="PF01207"/>
    </source>
</evidence>
<evidence type="ECO:0000256" key="4">
    <source>
        <dbReference type="ARBA" id="ARBA00022664"/>
    </source>
</evidence>
<gene>
    <name evidence="11" type="ORF">BCR35DRAFT_355514</name>
</gene>
<dbReference type="CDD" id="cd02801">
    <property type="entry name" value="DUS_like_FMN"/>
    <property type="match status" value="1"/>
</dbReference>
<dbReference type="Proteomes" id="UP000193467">
    <property type="component" value="Unassembled WGS sequence"/>
</dbReference>
<dbReference type="FunCoup" id="A0A1Y2DEL3">
    <property type="interactions" value="492"/>
</dbReference>
<accession>A0A1Y2DEL3</accession>
<organism evidence="11 12">
    <name type="scientific">Leucosporidium creatinivorum</name>
    <dbReference type="NCBI Taxonomy" id="106004"/>
    <lineage>
        <taxon>Eukaryota</taxon>
        <taxon>Fungi</taxon>
        <taxon>Dikarya</taxon>
        <taxon>Basidiomycota</taxon>
        <taxon>Pucciniomycotina</taxon>
        <taxon>Microbotryomycetes</taxon>
        <taxon>Leucosporidiales</taxon>
        <taxon>Leucosporidium</taxon>
    </lineage>
</organism>